<accession>A0A450VC96</accession>
<sequence>MLVPTVGSKDKEQLLLPHWWFAQSERKTEIARPMIVMHATVIDDRHIELSAPLGISPGSDVVVSITEPSEGDSDHESWSNASLTGLSAAYGESEPEYGPDLIREPNPEYDNDRRCQRGCASDF</sequence>
<proteinExistence type="predicted"/>
<organism evidence="2">
    <name type="scientific">Candidatus Kentrum sp. LFY</name>
    <dbReference type="NCBI Taxonomy" id="2126342"/>
    <lineage>
        <taxon>Bacteria</taxon>
        <taxon>Pseudomonadati</taxon>
        <taxon>Pseudomonadota</taxon>
        <taxon>Gammaproteobacteria</taxon>
        <taxon>Candidatus Kentrum</taxon>
    </lineage>
</organism>
<evidence type="ECO:0000256" key="1">
    <source>
        <dbReference type="SAM" id="MobiDB-lite"/>
    </source>
</evidence>
<reference evidence="2" key="1">
    <citation type="submission" date="2019-02" db="EMBL/GenBank/DDBJ databases">
        <authorList>
            <person name="Gruber-Vodicka R. H."/>
            <person name="Seah K. B. B."/>
        </authorList>
    </citation>
    <scope>NUCLEOTIDE SEQUENCE</scope>
    <source>
        <strain evidence="2">BECK_M6</strain>
    </source>
</reference>
<protein>
    <submittedName>
        <fullName evidence="2">Uncharacterized protein</fullName>
    </submittedName>
</protein>
<dbReference type="AlphaFoldDB" id="A0A450VC96"/>
<feature type="region of interest" description="Disordered" evidence="1">
    <location>
        <begin position="89"/>
        <end position="123"/>
    </location>
</feature>
<feature type="compositionally biased region" description="Basic and acidic residues" evidence="1">
    <location>
        <begin position="101"/>
        <end position="115"/>
    </location>
</feature>
<name>A0A450VC96_9GAMM</name>
<dbReference type="EMBL" id="CAADFH010000196">
    <property type="protein sequence ID" value="VFK02413.1"/>
    <property type="molecule type" value="Genomic_DNA"/>
</dbReference>
<gene>
    <name evidence="2" type="ORF">BECKLFY1418A_GA0070994_11962</name>
</gene>
<evidence type="ECO:0000313" key="2">
    <source>
        <dbReference type="EMBL" id="VFK02413.1"/>
    </source>
</evidence>